<dbReference type="KEGG" id="bvz:BRAD3257_3934"/>
<evidence type="ECO:0000313" key="3">
    <source>
        <dbReference type="EMBL" id="SPP94945.1"/>
    </source>
</evidence>
<dbReference type="InterPro" id="IPR004843">
    <property type="entry name" value="Calcineurin-like_PHP"/>
</dbReference>
<dbReference type="Proteomes" id="UP000246085">
    <property type="component" value="Chromosome BRAD3257"/>
</dbReference>
<dbReference type="InterPro" id="IPR029052">
    <property type="entry name" value="Metallo-depent_PP-like"/>
</dbReference>
<dbReference type="EMBL" id="LS398110">
    <property type="protein sequence ID" value="SPP94945.1"/>
    <property type="molecule type" value="Genomic_DNA"/>
</dbReference>
<gene>
    <name evidence="3" type="ORF">BRAD3257_3934</name>
    <name evidence="2" type="ORF">JWS04_36020</name>
</gene>
<accession>A0A2U3Q0K9</accession>
<dbReference type="PANTHER" id="PTHR43143:SF1">
    <property type="entry name" value="SERINE_THREONINE-PROTEIN PHOSPHATASE CPPED1"/>
    <property type="match status" value="1"/>
</dbReference>
<sequence length="454" mass="50167">MTSVNNPIPALLPRGKGHQFLLYGDSCSGVPGALHERTFASVNAVVQRLKPQPDFILFPGDEIIGLTPDPDALRAQWRYWLDTEMAWLDRAAIPIWHTTGNHTTYDAMSEAVFRAVLDLPDNGPPDQAGLSYYVRRGDLLMVFVNTLWSGLGGEGHVELAWLEATLRDHGDARHKLVLGHHPVFSINGFTGTYQREIGHEYGRPFWDILVKENVLAYLCSHILAFDVQAHRGVLQICTAGAGTAHRMPEGVEYLHCVQAALDEEGLRYQVLDIDGVVRERLQWPLPDPAGWRELRLGDVEAPFKGQVKSGRRIELRLAGQSAAADVATAQTIFTAFEPGSIAPFWLGLRGPRQTLTAIVGGQPGRSPTYWFGPDLPPGEGFDIYATIYPDMGPGGLLYRRHDCTRWSSFTSATARGLEQLSWPRHWAIGHGQGGREDRPFRGAALSVLITPEGC</sequence>
<evidence type="ECO:0000259" key="1">
    <source>
        <dbReference type="Pfam" id="PF00149"/>
    </source>
</evidence>
<dbReference type="Proteomes" id="UP000669317">
    <property type="component" value="Unassembled WGS sequence"/>
</dbReference>
<name>A0A2U3Q0K9_9BRAD</name>
<dbReference type="SUPFAM" id="SSF56300">
    <property type="entry name" value="Metallo-dependent phosphatases"/>
    <property type="match status" value="1"/>
</dbReference>
<dbReference type="Pfam" id="PF00149">
    <property type="entry name" value="Metallophos"/>
    <property type="match status" value="1"/>
</dbReference>
<evidence type="ECO:0000313" key="4">
    <source>
        <dbReference type="Proteomes" id="UP000246085"/>
    </source>
</evidence>
<evidence type="ECO:0000313" key="5">
    <source>
        <dbReference type="Proteomes" id="UP000669317"/>
    </source>
</evidence>
<feature type="domain" description="Calcineurin-like phosphoesterase" evidence="1">
    <location>
        <begin position="35"/>
        <end position="222"/>
    </location>
</feature>
<dbReference type="Gene3D" id="3.60.21.10">
    <property type="match status" value="1"/>
</dbReference>
<reference evidence="3 4" key="1">
    <citation type="submission" date="2018-03" db="EMBL/GenBank/DDBJ databases">
        <authorList>
            <person name="Gully D."/>
        </authorList>
    </citation>
    <scope>NUCLEOTIDE SEQUENCE [LARGE SCALE GENOMIC DNA]</scope>
    <source>
        <strain evidence="3">ORS3257</strain>
    </source>
</reference>
<dbReference type="GO" id="GO:0016787">
    <property type="term" value="F:hydrolase activity"/>
    <property type="evidence" value="ECO:0007669"/>
    <property type="project" value="InterPro"/>
</dbReference>
<accession>A0A4Q0R5B7</accession>
<organism evidence="3 4">
    <name type="scientific">Bradyrhizobium vignae</name>
    <dbReference type="NCBI Taxonomy" id="1549949"/>
    <lineage>
        <taxon>Bacteria</taxon>
        <taxon>Pseudomonadati</taxon>
        <taxon>Pseudomonadota</taxon>
        <taxon>Alphaproteobacteria</taxon>
        <taxon>Hyphomicrobiales</taxon>
        <taxon>Nitrobacteraceae</taxon>
        <taxon>Bradyrhizobium</taxon>
    </lineage>
</organism>
<keyword evidence="5" id="KW-1185">Reference proteome</keyword>
<evidence type="ECO:0000313" key="2">
    <source>
        <dbReference type="EMBL" id="MBP0116372.1"/>
    </source>
</evidence>
<reference evidence="2 5" key="2">
    <citation type="submission" date="2021-03" db="EMBL/GenBank/DDBJ databases">
        <title>Genome Sequence of Bradyrhizobium vignae strain ISRA400.</title>
        <authorList>
            <person name="Tisa L.S."/>
            <person name="Svistoonoff S."/>
            <person name="Hocher V."/>
            <person name="Fall S."/>
            <person name="Zaiya A."/>
            <person name="Naing D."/>
            <person name="Niang N."/>
            <person name="Diouf A."/>
            <person name="Dasylva M.C."/>
            <person name="Toure O."/>
            <person name="Gueye M."/>
            <person name="Gully D."/>
            <person name="Tisseyre P."/>
            <person name="Simpson S."/>
            <person name="Morris K."/>
            <person name="Thomas W.K."/>
        </authorList>
    </citation>
    <scope>NUCLEOTIDE SEQUENCE [LARGE SCALE GENOMIC DNA]</scope>
    <source>
        <strain evidence="2 5">ISRA400</strain>
    </source>
</reference>
<dbReference type="EMBL" id="JAGIKT010000129">
    <property type="protein sequence ID" value="MBP0116372.1"/>
    <property type="molecule type" value="Genomic_DNA"/>
</dbReference>
<protein>
    <submittedName>
        <fullName evidence="2">Metallophosphoesterase</fullName>
    </submittedName>
</protein>
<dbReference type="InterPro" id="IPR051918">
    <property type="entry name" value="STPP_CPPED1"/>
</dbReference>
<dbReference type="AlphaFoldDB" id="A0A2U3Q0K9"/>
<dbReference type="RefSeq" id="WP_122402869.1">
    <property type="nucleotide sequence ID" value="NZ_JAGIKT010000129.1"/>
</dbReference>
<dbReference type="OrthoDB" id="8011223at2"/>
<dbReference type="PANTHER" id="PTHR43143">
    <property type="entry name" value="METALLOPHOSPHOESTERASE, CALCINEURIN SUPERFAMILY"/>
    <property type="match status" value="1"/>
</dbReference>
<proteinExistence type="predicted"/>